<proteinExistence type="predicted"/>
<protein>
    <recommendedName>
        <fullName evidence="2">Retrovirus-related Pol polyprotein from transposon TNT 1-94</fullName>
    </recommendedName>
</protein>
<dbReference type="AlphaFoldDB" id="A0A6L2NZ60"/>
<evidence type="ECO:0008006" key="2">
    <source>
        <dbReference type="Google" id="ProtNLM"/>
    </source>
</evidence>
<organism evidence="1">
    <name type="scientific">Tanacetum cinerariifolium</name>
    <name type="common">Dalmatian daisy</name>
    <name type="synonym">Chrysanthemum cinerariifolium</name>
    <dbReference type="NCBI Taxonomy" id="118510"/>
    <lineage>
        <taxon>Eukaryota</taxon>
        <taxon>Viridiplantae</taxon>
        <taxon>Streptophyta</taxon>
        <taxon>Embryophyta</taxon>
        <taxon>Tracheophyta</taxon>
        <taxon>Spermatophyta</taxon>
        <taxon>Magnoliopsida</taxon>
        <taxon>eudicotyledons</taxon>
        <taxon>Gunneridae</taxon>
        <taxon>Pentapetalae</taxon>
        <taxon>asterids</taxon>
        <taxon>campanulids</taxon>
        <taxon>Asterales</taxon>
        <taxon>Asteraceae</taxon>
        <taxon>Asteroideae</taxon>
        <taxon>Anthemideae</taxon>
        <taxon>Anthemidinae</taxon>
        <taxon>Tanacetum</taxon>
    </lineage>
</organism>
<comment type="caution">
    <text evidence="1">The sequence shown here is derived from an EMBL/GenBank/DDBJ whole genome shotgun (WGS) entry which is preliminary data.</text>
</comment>
<sequence length="323" mass="35535">MRRLEAMVTYTDDEINRLARGAGVADARTMRKVPTIKTMRMRMAMAILSCVIYGSFPDDMSPGNMCHSGTDLLTGKYVRPTVSLGIVAGEGISCDRSLATSRRGKASQRQVTEEGQELSLGKRLNGRQNIGQVNNARGSGAVGNGGAQNRVQNENGVVLDIEQLLFIAGGQDNADNEDVDEPSVQDLALNVDNVFQADECDAFDYDVDEAPNAQTMFMENLSFADPVYDEAGLSYDSDILTEVHEHDNYQDAVCKLHEVHEMHENVQLNCVVDLDADYTSDSNMILYDQHVKDNAKPFVQNNVSSVPNDASMMIINEMHEQTA</sequence>
<name>A0A6L2NZ60_TANCI</name>
<dbReference type="EMBL" id="BKCJ010010083">
    <property type="protein sequence ID" value="GEU89985.1"/>
    <property type="molecule type" value="Genomic_DNA"/>
</dbReference>
<accession>A0A6L2NZ60</accession>
<gene>
    <name evidence="1" type="ORF">Tci_061963</name>
</gene>
<evidence type="ECO:0000313" key="1">
    <source>
        <dbReference type="EMBL" id="GEU89985.1"/>
    </source>
</evidence>
<reference evidence="1" key="1">
    <citation type="journal article" date="2019" name="Sci. Rep.">
        <title>Draft genome of Tanacetum cinerariifolium, the natural source of mosquito coil.</title>
        <authorList>
            <person name="Yamashiro T."/>
            <person name="Shiraishi A."/>
            <person name="Satake H."/>
            <person name="Nakayama K."/>
        </authorList>
    </citation>
    <scope>NUCLEOTIDE SEQUENCE</scope>
</reference>